<keyword evidence="1" id="KW-1133">Transmembrane helix</keyword>
<protein>
    <recommendedName>
        <fullName evidence="2">BLUF domain-containing protein</fullName>
    </recommendedName>
</protein>
<dbReference type="RefSeq" id="WP_062843847.1">
    <property type="nucleotide sequence ID" value="NZ_CP014945.1"/>
</dbReference>
<keyword evidence="1" id="KW-0812">Transmembrane</keyword>
<evidence type="ECO:0000313" key="3">
    <source>
        <dbReference type="EMBL" id="AMT96094.1"/>
    </source>
</evidence>
<dbReference type="Gene3D" id="3.30.70.100">
    <property type="match status" value="1"/>
</dbReference>
<organism evidence="3 4">
    <name type="scientific">Psychrobacter alimentarius</name>
    <dbReference type="NCBI Taxonomy" id="261164"/>
    <lineage>
        <taxon>Bacteria</taxon>
        <taxon>Pseudomonadati</taxon>
        <taxon>Pseudomonadota</taxon>
        <taxon>Gammaproteobacteria</taxon>
        <taxon>Moraxellales</taxon>
        <taxon>Moraxellaceae</taxon>
        <taxon>Psychrobacter</taxon>
    </lineage>
</organism>
<accession>A0ABN4N523</accession>
<dbReference type="Proteomes" id="UP000076104">
    <property type="component" value="Chromosome"/>
</dbReference>
<name>A0ABN4N523_9GAMM</name>
<dbReference type="GeneID" id="33058576"/>
<dbReference type="EMBL" id="CP014945">
    <property type="protein sequence ID" value="AMT96094.1"/>
    <property type="molecule type" value="Genomic_DNA"/>
</dbReference>
<keyword evidence="1" id="KW-0472">Membrane</keyword>
<keyword evidence="4" id="KW-1185">Reference proteome</keyword>
<dbReference type="InterPro" id="IPR036046">
    <property type="entry name" value="Acylphosphatase-like_dom_sf"/>
</dbReference>
<proteinExistence type="predicted"/>
<feature type="transmembrane region" description="Helical" evidence="1">
    <location>
        <begin position="188"/>
        <end position="208"/>
    </location>
</feature>
<dbReference type="InterPro" id="IPR007024">
    <property type="entry name" value="BLUF_domain"/>
</dbReference>
<gene>
    <name evidence="3" type="ORF">A3K91_0465</name>
</gene>
<reference evidence="3 4" key="1">
    <citation type="submission" date="2016-03" db="EMBL/GenBank/DDBJ databases">
        <title>Genome sequencing of Psychrobacter alimentarius PAMC 27889.</title>
        <authorList>
            <person name="Lee J."/>
            <person name="Kim O.-S."/>
        </authorList>
    </citation>
    <scope>NUCLEOTIDE SEQUENCE [LARGE SCALE GENOMIC DNA]</scope>
    <source>
        <strain evidence="3 4">PAMC 27889</strain>
    </source>
</reference>
<dbReference type="SUPFAM" id="SSF54975">
    <property type="entry name" value="Acylphosphatase/BLUF domain-like"/>
    <property type="match status" value="1"/>
</dbReference>
<evidence type="ECO:0000259" key="2">
    <source>
        <dbReference type="PROSITE" id="PS50925"/>
    </source>
</evidence>
<dbReference type="SMART" id="SM01034">
    <property type="entry name" value="BLUF"/>
    <property type="match status" value="1"/>
</dbReference>
<feature type="domain" description="BLUF" evidence="2">
    <location>
        <begin position="20"/>
        <end position="113"/>
    </location>
</feature>
<dbReference type="PROSITE" id="PS50925">
    <property type="entry name" value="BLUF"/>
    <property type="match status" value="1"/>
</dbReference>
<evidence type="ECO:0000256" key="1">
    <source>
        <dbReference type="SAM" id="Phobius"/>
    </source>
</evidence>
<dbReference type="Pfam" id="PF04940">
    <property type="entry name" value="BLUF"/>
    <property type="match status" value="1"/>
</dbReference>
<evidence type="ECO:0000313" key="4">
    <source>
        <dbReference type="Proteomes" id="UP000076104"/>
    </source>
</evidence>
<sequence length="209" mass="24153">MPTNYKNRSNMGDEVQDSTLIQLVYVSSLTLGSRLNTSIFEEVERHARDYNQQHGITGILCYGNGQFLQCIEGEKAHVFALKQRIFADNRHKNVETLLLQTIDHRSFTDWRMRLLFLERWLWSPATKKQAAQLSPYLPFFPHDWSPERTEHFLQIIKTFDNPPHIQAAGITYNALGNMFRHIAAPHQAFLIVQGFLSLLLVAGLVLLYL</sequence>